<dbReference type="SUPFAM" id="SSF53474">
    <property type="entry name" value="alpha/beta-Hydrolases"/>
    <property type="match status" value="1"/>
</dbReference>
<organism evidence="6 7">
    <name type="scientific">Kribbella rubisoli</name>
    <dbReference type="NCBI Taxonomy" id="3075929"/>
    <lineage>
        <taxon>Bacteria</taxon>
        <taxon>Bacillati</taxon>
        <taxon>Actinomycetota</taxon>
        <taxon>Actinomycetes</taxon>
        <taxon>Propionibacteriales</taxon>
        <taxon>Kribbellaceae</taxon>
        <taxon>Kribbella</taxon>
    </lineage>
</organism>
<feature type="active site" description="Proton donor" evidence="4">
    <location>
        <position position="307"/>
    </location>
</feature>
<evidence type="ECO:0000256" key="4">
    <source>
        <dbReference type="PIRSR" id="PIRSR001112-1"/>
    </source>
</evidence>
<dbReference type="EMBL" id="SHKR01000012">
    <property type="protein sequence ID" value="RZU16097.1"/>
    <property type="molecule type" value="Genomic_DNA"/>
</dbReference>
<accession>A0A4Q7WZU8</accession>
<dbReference type="AlphaFoldDB" id="A0A4Q7WZU8"/>
<evidence type="ECO:0000256" key="2">
    <source>
        <dbReference type="ARBA" id="ARBA00022797"/>
    </source>
</evidence>
<dbReference type="InterPro" id="IPR000639">
    <property type="entry name" value="Epox_hydrolase-like"/>
</dbReference>
<dbReference type="PANTHER" id="PTHR21661:SF35">
    <property type="entry name" value="EPOXIDE HYDROLASE"/>
    <property type="match status" value="1"/>
</dbReference>
<reference evidence="6 7" key="1">
    <citation type="journal article" date="2015" name="Stand. Genomic Sci.">
        <title>Genomic Encyclopedia of Bacterial and Archaeal Type Strains, Phase III: the genomes of soil and plant-associated and newly described type strains.</title>
        <authorList>
            <person name="Whitman W.B."/>
            <person name="Woyke T."/>
            <person name="Klenk H.P."/>
            <person name="Zhou Y."/>
            <person name="Lilburn T.G."/>
            <person name="Beck B.J."/>
            <person name="De Vos P."/>
            <person name="Vandamme P."/>
            <person name="Eisen J.A."/>
            <person name="Garrity G."/>
            <person name="Hugenholtz P."/>
            <person name="Kyrpides N.C."/>
        </authorList>
    </citation>
    <scope>NUCLEOTIDE SEQUENCE [LARGE SCALE GENOMIC DNA]</scope>
    <source>
        <strain evidence="6 7">VKM Ac-2540</strain>
    </source>
</reference>
<evidence type="ECO:0000256" key="3">
    <source>
        <dbReference type="ARBA" id="ARBA00022801"/>
    </source>
</evidence>
<feature type="active site" description="Proton acceptor" evidence="4">
    <location>
        <position position="361"/>
    </location>
</feature>
<keyword evidence="2" id="KW-0058">Aromatic hydrocarbons catabolism</keyword>
<dbReference type="InterPro" id="IPR010497">
    <property type="entry name" value="Epoxide_hydro_N"/>
</dbReference>
<feature type="active site" description="Nucleophile" evidence="4">
    <location>
        <position position="175"/>
    </location>
</feature>
<comment type="similarity">
    <text evidence="1">Belongs to the peptidase S33 family.</text>
</comment>
<name>A0A4Q7WZU8_9ACTN</name>
<comment type="caution">
    <text evidence="6">The sequence shown here is derived from an EMBL/GenBank/DDBJ whole genome shotgun (WGS) entry which is preliminary data.</text>
</comment>
<dbReference type="GO" id="GO:0004301">
    <property type="term" value="F:epoxide hydrolase activity"/>
    <property type="evidence" value="ECO:0007669"/>
    <property type="project" value="TreeGrafter"/>
</dbReference>
<feature type="domain" description="Epoxide hydrolase N-terminal" evidence="5">
    <location>
        <begin position="12"/>
        <end position="117"/>
    </location>
</feature>
<dbReference type="Proteomes" id="UP000292027">
    <property type="component" value="Unassembled WGS sequence"/>
</dbReference>
<dbReference type="GO" id="GO:0097176">
    <property type="term" value="P:epoxide metabolic process"/>
    <property type="evidence" value="ECO:0007669"/>
    <property type="project" value="TreeGrafter"/>
</dbReference>
<evidence type="ECO:0000313" key="6">
    <source>
        <dbReference type="EMBL" id="RZU16097.1"/>
    </source>
</evidence>
<gene>
    <name evidence="6" type="ORF">EV645_3643</name>
</gene>
<proteinExistence type="inferred from homology"/>
<dbReference type="InterPro" id="IPR029058">
    <property type="entry name" value="AB_hydrolase_fold"/>
</dbReference>
<dbReference type="InterPro" id="IPR016292">
    <property type="entry name" value="Epoxide_hydrolase"/>
</dbReference>
<dbReference type="PANTHER" id="PTHR21661">
    <property type="entry name" value="EPOXIDE HYDROLASE 1-RELATED"/>
    <property type="match status" value="1"/>
</dbReference>
<dbReference type="PIRSF" id="PIRSF001112">
    <property type="entry name" value="Epoxide_hydrolase"/>
    <property type="match status" value="1"/>
</dbReference>
<sequence>MAPLWQGAGVTIEPFRLDVPESELDDLRRRLDVVRWPAELPGAEWSRGVPLAYLQDLVTYWRDGYDWRAAEARLNEWPQYTTVIDGAQVHFAHVPSSDPSAVPLVLTHGWPGSVVEFTEVAKLLTDFHLVIPTIPGFTLSGPVQESGWEFKRVARAWTSLVTRLGYERYGVQGGDWGAAISREVGRIDPERVIGVHLNLIPGAGATSEPTSEELAPLDPAERERTWASWRRQQSFASEQQGYADLQSTRPQTLAYALTDSPVGQLAWIAEKFATWSDPASPIDRDALLTNVMLYWLTRTAGSAGAIYYERAHASYWGQPAEPSRTPTALLDLAHENFIPLRHKVARTDNVVRWTSHPHGGHFAALEQPAVLAADIRAFFRA</sequence>
<dbReference type="Gene3D" id="3.40.50.1820">
    <property type="entry name" value="alpha/beta hydrolase"/>
    <property type="match status" value="1"/>
</dbReference>
<evidence type="ECO:0000313" key="7">
    <source>
        <dbReference type="Proteomes" id="UP000292027"/>
    </source>
</evidence>
<evidence type="ECO:0000259" key="5">
    <source>
        <dbReference type="Pfam" id="PF06441"/>
    </source>
</evidence>
<dbReference type="Pfam" id="PF06441">
    <property type="entry name" value="EHN"/>
    <property type="match status" value="1"/>
</dbReference>
<keyword evidence="7" id="KW-1185">Reference proteome</keyword>
<dbReference type="PRINTS" id="PR00412">
    <property type="entry name" value="EPOXHYDRLASE"/>
</dbReference>
<keyword evidence="3" id="KW-0378">Hydrolase</keyword>
<evidence type="ECO:0000256" key="1">
    <source>
        <dbReference type="ARBA" id="ARBA00010088"/>
    </source>
</evidence>
<protein>
    <submittedName>
        <fullName evidence="6">Pimeloyl-ACP methyl ester carboxylesterase</fullName>
    </submittedName>
</protein>